<dbReference type="Proteomes" id="UP000051934">
    <property type="component" value="Unassembled WGS sequence"/>
</dbReference>
<feature type="domain" description="Gamma-butyrobetaine hydroxylase-like N-terminal" evidence="3">
    <location>
        <begin position="6"/>
        <end position="89"/>
    </location>
</feature>
<keyword evidence="4" id="KW-0413">Isomerase</keyword>
<dbReference type="PANTHER" id="PTHR35303">
    <property type="entry name" value="OS02G0197800 PROTEIN"/>
    <property type="match status" value="1"/>
</dbReference>
<gene>
    <name evidence="4" type="ORF">ABR69_04365</name>
</gene>
<name>A0A0R2SBB6_9GAMM</name>
<accession>A0A0R2SBB6</accession>
<evidence type="ECO:0000313" key="5">
    <source>
        <dbReference type="Proteomes" id="UP000051934"/>
    </source>
</evidence>
<dbReference type="InterPro" id="IPR010376">
    <property type="entry name" value="GBBH-like_N"/>
</dbReference>
<dbReference type="AlphaFoldDB" id="A0A0R2SBB6"/>
<dbReference type="EMBL" id="LIBB01000096">
    <property type="protein sequence ID" value="KRO72132.1"/>
    <property type="molecule type" value="Genomic_DNA"/>
</dbReference>
<keyword evidence="1" id="KW-0479">Metal-binding</keyword>
<dbReference type="InterPro" id="IPR038492">
    <property type="entry name" value="GBBH-like_N_sf"/>
</dbReference>
<evidence type="ECO:0000259" key="3">
    <source>
        <dbReference type="Pfam" id="PF06155"/>
    </source>
</evidence>
<dbReference type="GO" id="GO:0016853">
    <property type="term" value="F:isomerase activity"/>
    <property type="evidence" value="ECO:0007669"/>
    <property type="project" value="UniProtKB-KW"/>
</dbReference>
<reference evidence="4 5" key="1">
    <citation type="submission" date="2015-10" db="EMBL/GenBank/DDBJ databases">
        <title>Metagenome-Assembled Genomes uncover a global brackish microbiome.</title>
        <authorList>
            <person name="Hugerth L.W."/>
            <person name="Larsson J."/>
            <person name="Alneberg J."/>
            <person name="Lindh M.V."/>
            <person name="Legrand C."/>
            <person name="Pinhassi J."/>
            <person name="Andersson A.F."/>
        </authorList>
    </citation>
    <scope>NUCLEOTIDE SEQUENCE [LARGE SCALE GENOMIC DNA]</scope>
    <source>
        <strain evidence="4">BACL4 MAG-120507-bin80</strain>
    </source>
</reference>
<evidence type="ECO:0000256" key="1">
    <source>
        <dbReference type="ARBA" id="ARBA00022723"/>
    </source>
</evidence>
<dbReference type="Gene3D" id="3.30.2020.30">
    <property type="match status" value="1"/>
</dbReference>
<keyword evidence="2" id="KW-0408">Iron</keyword>
<sequence length="129" mass="14180">MTPQTIKLHKKSRLLELGYADGTRYQLEAELLRVYSPSAEVRGHGVGQEILQAGKRHVAITAIEPVGNYAIKPTFDDGHNSGIFSWETLFDLATNQAARWADYTARLSAAGASREPLPADTQVIKFIPS</sequence>
<proteinExistence type="predicted"/>
<evidence type="ECO:0000256" key="2">
    <source>
        <dbReference type="ARBA" id="ARBA00023004"/>
    </source>
</evidence>
<dbReference type="PANTHER" id="PTHR35303:SF5">
    <property type="entry name" value="OS02G0197800 PROTEIN"/>
    <property type="match status" value="1"/>
</dbReference>
<dbReference type="GO" id="GO:0046872">
    <property type="term" value="F:metal ion binding"/>
    <property type="evidence" value="ECO:0007669"/>
    <property type="project" value="UniProtKB-KW"/>
</dbReference>
<organism evidence="4 5">
    <name type="scientific">OM182 bacterium BACL3 MAG-120507-bin80</name>
    <dbReference type="NCBI Taxonomy" id="1655577"/>
    <lineage>
        <taxon>Bacteria</taxon>
        <taxon>Pseudomonadati</taxon>
        <taxon>Pseudomonadota</taxon>
        <taxon>Gammaproteobacteria</taxon>
        <taxon>OMG group</taxon>
        <taxon>OM182 clade</taxon>
    </lineage>
</organism>
<comment type="caution">
    <text evidence="4">The sequence shown here is derived from an EMBL/GenBank/DDBJ whole genome shotgun (WGS) entry which is preliminary data.</text>
</comment>
<protein>
    <submittedName>
        <fullName evidence="4">1-(5-phosphoribosyl)-5-[(5-phosphoribosylamino)methylideneamino] imidazole-4-carboxamide isomerase</fullName>
    </submittedName>
</protein>
<dbReference type="Pfam" id="PF06155">
    <property type="entry name" value="GBBH-like_N"/>
    <property type="match status" value="1"/>
</dbReference>
<evidence type="ECO:0000313" key="4">
    <source>
        <dbReference type="EMBL" id="KRO72132.1"/>
    </source>
</evidence>